<sequence length="460" mass="49166">MDQPRQNTQQQGYARTRSAAKASRPRSSTKGPLDADEVPLTSAQSPERSQAGPEGQPNPTGRSSPFSMPPVSSSRTPLSPTPPQAVPEPRDLSHLLRPEIYHPLTPVTIPVPFRNSPHQPSTDTPLPELLAKGHYRAAAIAAAQELTGTGTVPSPSPTDHARIFDLIYIRLACLTLCGATATAAQEVRALEDPSTVITGDPSSPATSSNQHHPWPWPLRVLAVRLQALGFGDLRRAVARYYELAAEARSRLVDAARRADLSARELWRARLADLGVRVAGALVEMDDLPGAAAQLASLPGLGPGDSDDSESGGGGGRRLAFAKALLWLHVGDVEAAKGVVGASAGVGPKVIDALCAMADGEYDRALPLWGELRDEQPDDEMIGVNTAVCLLYVGKMQEGRKLLEDLVSSGCTSHTLLFNLTTMYELCTERSRVLKLQLAERVAAIEPTSMGWEKGNADFKL</sequence>
<protein>
    <recommendedName>
        <fullName evidence="4">Trafficking protein particle complex subunit 12</fullName>
    </recommendedName>
</protein>
<evidence type="ECO:0000313" key="2">
    <source>
        <dbReference type="EMBL" id="KAL1872326.1"/>
    </source>
</evidence>
<organism evidence="2 3">
    <name type="scientific">Phialemonium thermophilum</name>
    <dbReference type="NCBI Taxonomy" id="223376"/>
    <lineage>
        <taxon>Eukaryota</taxon>
        <taxon>Fungi</taxon>
        <taxon>Dikarya</taxon>
        <taxon>Ascomycota</taxon>
        <taxon>Pezizomycotina</taxon>
        <taxon>Sordariomycetes</taxon>
        <taxon>Sordariomycetidae</taxon>
        <taxon>Cephalothecales</taxon>
        <taxon>Cephalothecaceae</taxon>
        <taxon>Phialemonium</taxon>
    </lineage>
</organism>
<reference evidence="2 3" key="1">
    <citation type="journal article" date="2024" name="Commun. Biol.">
        <title>Comparative genomic analysis of thermophilic fungi reveals convergent evolutionary adaptations and gene losses.</title>
        <authorList>
            <person name="Steindorff A.S."/>
            <person name="Aguilar-Pontes M.V."/>
            <person name="Robinson A.J."/>
            <person name="Andreopoulos B."/>
            <person name="LaButti K."/>
            <person name="Kuo A."/>
            <person name="Mondo S."/>
            <person name="Riley R."/>
            <person name="Otillar R."/>
            <person name="Haridas S."/>
            <person name="Lipzen A."/>
            <person name="Grimwood J."/>
            <person name="Schmutz J."/>
            <person name="Clum A."/>
            <person name="Reid I.D."/>
            <person name="Moisan M.C."/>
            <person name="Butler G."/>
            <person name="Nguyen T.T.M."/>
            <person name="Dewar K."/>
            <person name="Conant G."/>
            <person name="Drula E."/>
            <person name="Henrissat B."/>
            <person name="Hansel C."/>
            <person name="Singer S."/>
            <person name="Hutchinson M.I."/>
            <person name="de Vries R.P."/>
            <person name="Natvig D.O."/>
            <person name="Powell A.J."/>
            <person name="Tsang A."/>
            <person name="Grigoriev I.V."/>
        </authorList>
    </citation>
    <scope>NUCLEOTIDE SEQUENCE [LARGE SCALE GENOMIC DNA]</scope>
    <source>
        <strain evidence="2 3">ATCC 24622</strain>
    </source>
</reference>
<feature type="compositionally biased region" description="Polar residues" evidence="1">
    <location>
        <begin position="1"/>
        <end position="13"/>
    </location>
</feature>
<evidence type="ECO:0008006" key="4">
    <source>
        <dbReference type="Google" id="ProtNLM"/>
    </source>
</evidence>
<evidence type="ECO:0000313" key="3">
    <source>
        <dbReference type="Proteomes" id="UP001586593"/>
    </source>
</evidence>
<evidence type="ECO:0000256" key="1">
    <source>
        <dbReference type="SAM" id="MobiDB-lite"/>
    </source>
</evidence>
<accession>A0ABR3X8P2</accession>
<keyword evidence="3" id="KW-1185">Reference proteome</keyword>
<dbReference type="InterPro" id="IPR011990">
    <property type="entry name" value="TPR-like_helical_dom_sf"/>
</dbReference>
<gene>
    <name evidence="2" type="ORF">VTK73DRAFT_1557</name>
</gene>
<dbReference type="Proteomes" id="UP001586593">
    <property type="component" value="Unassembled WGS sequence"/>
</dbReference>
<dbReference type="SUPFAM" id="SSF48452">
    <property type="entry name" value="TPR-like"/>
    <property type="match status" value="1"/>
</dbReference>
<dbReference type="PANTHER" id="PTHR21581">
    <property type="entry name" value="D-ALANYL-D-ALANINE CARBOXYPEPTIDASE"/>
    <property type="match status" value="1"/>
</dbReference>
<feature type="region of interest" description="Disordered" evidence="1">
    <location>
        <begin position="1"/>
        <end position="90"/>
    </location>
</feature>
<comment type="caution">
    <text evidence="2">The sequence shown here is derived from an EMBL/GenBank/DDBJ whole genome shotgun (WGS) entry which is preliminary data.</text>
</comment>
<dbReference type="EMBL" id="JAZHXJ010000139">
    <property type="protein sequence ID" value="KAL1872326.1"/>
    <property type="molecule type" value="Genomic_DNA"/>
</dbReference>
<feature type="compositionally biased region" description="Low complexity" evidence="1">
    <location>
        <begin position="14"/>
        <end position="30"/>
    </location>
</feature>
<dbReference type="Gene3D" id="1.25.40.10">
    <property type="entry name" value="Tetratricopeptide repeat domain"/>
    <property type="match status" value="1"/>
</dbReference>
<dbReference type="PANTHER" id="PTHR21581:SF6">
    <property type="entry name" value="TRAFFICKING PROTEIN PARTICLE COMPLEX SUBUNIT 12"/>
    <property type="match status" value="1"/>
</dbReference>
<proteinExistence type="predicted"/>
<name>A0ABR3X8P2_9PEZI</name>
<feature type="compositionally biased region" description="Low complexity" evidence="1">
    <location>
        <begin position="63"/>
        <end position="78"/>
    </location>
</feature>